<dbReference type="Gramene" id="PGSC0003DMT400032408">
    <property type="protein sequence ID" value="PGSC0003DMT400032408"/>
    <property type="gene ID" value="PGSC0003DMG400012448"/>
</dbReference>
<dbReference type="Proteomes" id="UP000011115">
    <property type="component" value="Unassembled WGS sequence"/>
</dbReference>
<protein>
    <submittedName>
        <fullName evidence="2">Ubiquitin associated/TS-N domain-containing protein</fullName>
    </submittedName>
</protein>
<feature type="region of interest" description="Disordered" evidence="1">
    <location>
        <begin position="24"/>
        <end position="56"/>
    </location>
</feature>
<proteinExistence type="predicted"/>
<organism evidence="2 3">
    <name type="scientific">Solanum tuberosum</name>
    <name type="common">Potato</name>
    <dbReference type="NCBI Taxonomy" id="4113"/>
    <lineage>
        <taxon>Eukaryota</taxon>
        <taxon>Viridiplantae</taxon>
        <taxon>Streptophyta</taxon>
        <taxon>Embryophyta</taxon>
        <taxon>Tracheophyta</taxon>
        <taxon>Spermatophyta</taxon>
        <taxon>Magnoliopsida</taxon>
        <taxon>eudicotyledons</taxon>
        <taxon>Gunneridae</taxon>
        <taxon>Pentapetalae</taxon>
        <taxon>asterids</taxon>
        <taxon>lamiids</taxon>
        <taxon>Solanales</taxon>
        <taxon>Solanaceae</taxon>
        <taxon>Solanoideae</taxon>
        <taxon>Solaneae</taxon>
        <taxon>Solanum</taxon>
    </lineage>
</organism>
<feature type="compositionally biased region" description="Basic and acidic residues" evidence="1">
    <location>
        <begin position="31"/>
        <end position="40"/>
    </location>
</feature>
<evidence type="ECO:0000313" key="3">
    <source>
        <dbReference type="Proteomes" id="UP000011115"/>
    </source>
</evidence>
<evidence type="ECO:0000256" key="1">
    <source>
        <dbReference type="SAM" id="MobiDB-lite"/>
    </source>
</evidence>
<reference evidence="2" key="2">
    <citation type="submission" date="2015-06" db="UniProtKB">
        <authorList>
            <consortium name="EnsemblPlants"/>
        </authorList>
    </citation>
    <scope>IDENTIFICATION</scope>
    <source>
        <strain evidence="2">DM1-3 516 R44</strain>
    </source>
</reference>
<dbReference type="EnsemblPlants" id="PGSC0003DMT400032408">
    <property type="protein sequence ID" value="PGSC0003DMT400032408"/>
    <property type="gene ID" value="PGSC0003DMG400012448"/>
</dbReference>
<reference evidence="3" key="1">
    <citation type="journal article" date="2011" name="Nature">
        <title>Genome sequence and analysis of the tuber crop potato.</title>
        <authorList>
            <consortium name="The Potato Genome Sequencing Consortium"/>
        </authorList>
    </citation>
    <scope>NUCLEOTIDE SEQUENCE [LARGE SCALE GENOMIC DNA]</scope>
    <source>
        <strain evidence="3">cv. DM1-3 516 R44</strain>
    </source>
</reference>
<dbReference type="HOGENOM" id="CLU_3018101_0_0_1"/>
<keyword evidence="3" id="KW-1185">Reference proteome</keyword>
<accession>M1AXD8</accession>
<sequence length="56" mass="6140">MNVRPSGFNNAPVTRALFFAEEMAKEEDEGKEMSKKDGGRRGPPIVGPTVKSLKSF</sequence>
<evidence type="ECO:0000313" key="2">
    <source>
        <dbReference type="EnsemblPlants" id="PGSC0003DMT400032408"/>
    </source>
</evidence>
<name>M1AXD8_SOLTU</name>
<dbReference type="AlphaFoldDB" id="M1AXD8"/>